<feature type="compositionally biased region" description="Basic residues" evidence="1">
    <location>
        <begin position="97"/>
        <end position="108"/>
    </location>
</feature>
<feature type="non-terminal residue" evidence="2">
    <location>
        <position position="1"/>
    </location>
</feature>
<feature type="region of interest" description="Disordered" evidence="1">
    <location>
        <begin position="45"/>
        <end position="131"/>
    </location>
</feature>
<reference evidence="2 3" key="1">
    <citation type="submission" date="2018-05" db="EMBL/GenBank/DDBJ databases">
        <title>Genome sequencing and assembly of the regulated plant pathogen Lachnellula willkommii and related sister species for the development of diagnostic species identification markers.</title>
        <authorList>
            <person name="Giroux E."/>
            <person name="Bilodeau G."/>
        </authorList>
    </citation>
    <scope>NUCLEOTIDE SEQUENCE [LARGE SCALE GENOMIC DNA]</scope>
    <source>
        <strain evidence="2 3">CBS 268.59</strain>
    </source>
</reference>
<organism evidence="2 3">
    <name type="scientific">Lachnellula suecica</name>
    <dbReference type="NCBI Taxonomy" id="602035"/>
    <lineage>
        <taxon>Eukaryota</taxon>
        <taxon>Fungi</taxon>
        <taxon>Dikarya</taxon>
        <taxon>Ascomycota</taxon>
        <taxon>Pezizomycotina</taxon>
        <taxon>Leotiomycetes</taxon>
        <taxon>Helotiales</taxon>
        <taxon>Lachnaceae</taxon>
        <taxon>Lachnellula</taxon>
    </lineage>
</organism>
<comment type="caution">
    <text evidence="2">The sequence shown here is derived from an EMBL/GenBank/DDBJ whole genome shotgun (WGS) entry which is preliminary data.</text>
</comment>
<name>A0A8T9BS17_9HELO</name>
<dbReference type="EMBL" id="QGMK01003408">
    <property type="protein sequence ID" value="TVY52881.1"/>
    <property type="molecule type" value="Genomic_DNA"/>
</dbReference>
<dbReference type="OrthoDB" id="5206740at2759"/>
<gene>
    <name evidence="2" type="ORF">LSUE1_G010320</name>
</gene>
<keyword evidence="3" id="KW-1185">Reference proteome</keyword>
<proteinExistence type="predicted"/>
<protein>
    <submittedName>
        <fullName evidence="2">Uncharacterized protein</fullName>
    </submittedName>
</protein>
<evidence type="ECO:0000313" key="3">
    <source>
        <dbReference type="Proteomes" id="UP000469558"/>
    </source>
</evidence>
<dbReference type="AlphaFoldDB" id="A0A8T9BS17"/>
<evidence type="ECO:0000256" key="1">
    <source>
        <dbReference type="SAM" id="MobiDB-lite"/>
    </source>
</evidence>
<feature type="region of interest" description="Disordered" evidence="1">
    <location>
        <begin position="174"/>
        <end position="195"/>
    </location>
</feature>
<accession>A0A8T9BS17</accession>
<sequence length="195" mass="21332">ITPSRVSLRIANRAGKKVGYNDPLTQTITTNKYVRSHIDLLAEDSPYPAGGATEKQDTLETTLAYTGDETRDGGETPGPFEEMRRRMAESDLETPGARKRKRKEKKRKWEWTITSTEGGDGSEAEVTPVSKTPVTAVRVEKTPNTAIWRGASVSSNTDSEMSDVEEGRFVGACVDATDEEMSSSDDQRPGSSQSL</sequence>
<evidence type="ECO:0000313" key="2">
    <source>
        <dbReference type="EMBL" id="TVY52881.1"/>
    </source>
</evidence>
<dbReference type="Proteomes" id="UP000469558">
    <property type="component" value="Unassembled WGS sequence"/>
</dbReference>